<dbReference type="EMBL" id="CP066802">
    <property type="protein sequence ID" value="QQM66709.1"/>
    <property type="molecule type" value="Genomic_DNA"/>
</dbReference>
<protein>
    <recommendedName>
        <fullName evidence="2">Dinitrogenase iron-molybdenum cofactor biosynthesis domain-containing protein</fullName>
    </recommendedName>
</protein>
<sequence length="143" mass="15161">MKVLVPVTADGQVEPRFGRAPRVAVATVEQGAVTDWREHAVGWDASHDTGTEGAHHARLVRFLREHQVQAVVVTHMGAGMQRVTSRMGIQVLATDGGPARQALLDALADPQPLPTPTNLPLVAHPGGPAQQEPKQAVPGQPDC</sequence>
<reference evidence="3 4" key="1">
    <citation type="submission" date="2020-12" db="EMBL/GenBank/DDBJ databases">
        <authorList>
            <person name="Zhou J."/>
        </authorList>
    </citation>
    <scope>NUCLEOTIDE SEQUENCE [LARGE SCALE GENOMIC DNA]</scope>
    <source>
        <strain evidence="3 4">CCUG 61299</strain>
    </source>
</reference>
<dbReference type="Pfam" id="PF02579">
    <property type="entry name" value="Nitro_FeMo-Co"/>
    <property type="match status" value="1"/>
</dbReference>
<feature type="domain" description="Dinitrogenase iron-molybdenum cofactor biosynthesis" evidence="2">
    <location>
        <begin position="10"/>
        <end position="105"/>
    </location>
</feature>
<dbReference type="InterPro" id="IPR003731">
    <property type="entry name" value="Di-Nase_FeMo-co_biosynth"/>
</dbReference>
<evidence type="ECO:0000256" key="1">
    <source>
        <dbReference type="SAM" id="MobiDB-lite"/>
    </source>
</evidence>
<dbReference type="SUPFAM" id="SSF53146">
    <property type="entry name" value="Nitrogenase accessory factor-like"/>
    <property type="match status" value="1"/>
</dbReference>
<gene>
    <name evidence="3" type="ORF">JG540_06335</name>
</gene>
<dbReference type="AlphaFoldDB" id="A0A7T7M8M0"/>
<organism evidence="3 4">
    <name type="scientific">Actinomyces weissii</name>
    <dbReference type="NCBI Taxonomy" id="675090"/>
    <lineage>
        <taxon>Bacteria</taxon>
        <taxon>Bacillati</taxon>
        <taxon>Actinomycetota</taxon>
        <taxon>Actinomycetes</taxon>
        <taxon>Actinomycetales</taxon>
        <taxon>Actinomycetaceae</taxon>
        <taxon>Actinomyces</taxon>
    </lineage>
</organism>
<feature type="region of interest" description="Disordered" evidence="1">
    <location>
        <begin position="108"/>
        <end position="143"/>
    </location>
</feature>
<dbReference type="RefSeq" id="WP_200274799.1">
    <property type="nucleotide sequence ID" value="NZ_CP066802.1"/>
</dbReference>
<keyword evidence="4" id="KW-1185">Reference proteome</keyword>
<dbReference type="Gene3D" id="3.30.420.130">
    <property type="entry name" value="Dinitrogenase iron-molybdenum cofactor biosynthesis domain"/>
    <property type="match status" value="1"/>
</dbReference>
<evidence type="ECO:0000313" key="3">
    <source>
        <dbReference type="EMBL" id="QQM66709.1"/>
    </source>
</evidence>
<dbReference type="InterPro" id="IPR036105">
    <property type="entry name" value="DiNase_FeMo-co_biosyn_sf"/>
</dbReference>
<proteinExistence type="predicted"/>
<dbReference type="Proteomes" id="UP000595895">
    <property type="component" value="Chromosome"/>
</dbReference>
<dbReference type="KEGG" id="awe:JG540_06335"/>
<evidence type="ECO:0000259" key="2">
    <source>
        <dbReference type="Pfam" id="PF02579"/>
    </source>
</evidence>
<accession>A0A7T7M8M0</accession>
<name>A0A7T7M8M0_9ACTO</name>
<evidence type="ECO:0000313" key="4">
    <source>
        <dbReference type="Proteomes" id="UP000595895"/>
    </source>
</evidence>